<comment type="caution">
    <text evidence="1">The sequence shown here is derived from an EMBL/GenBank/DDBJ whole genome shotgun (WGS) entry which is preliminary data.</text>
</comment>
<gene>
    <name evidence="1" type="ORF">PSYJA_45061</name>
</gene>
<evidence type="ECO:0008006" key="3">
    <source>
        <dbReference type="Google" id="ProtNLM"/>
    </source>
</evidence>
<dbReference type="AlphaFoldDB" id="F3G043"/>
<feature type="non-terminal residue" evidence="1">
    <location>
        <position position="1"/>
    </location>
</feature>
<reference evidence="1 2" key="1">
    <citation type="journal article" date="2011" name="PLoS Pathog.">
        <title>Dynamic evolution of pathogenicity revealed by sequencing and comparative genomics of 19 Pseudomonas syringae isolates.</title>
        <authorList>
            <person name="Baltrus D.A."/>
            <person name="Nishimura M.T."/>
            <person name="Romanchuk A."/>
            <person name="Chang J.H."/>
            <person name="Mukhtar M.S."/>
            <person name="Cherkis K."/>
            <person name="Roach J."/>
            <person name="Grant S.R."/>
            <person name="Jones C.D."/>
            <person name="Dangl J.L."/>
        </authorList>
    </citation>
    <scope>NUCLEOTIDE SEQUENCE [LARGE SCALE GENOMIC DNA]</scope>
    <source>
        <strain evidence="2">M301072PT</strain>
    </source>
</reference>
<dbReference type="HOGENOM" id="CLU_3337312_0_0_6"/>
<proteinExistence type="predicted"/>
<feature type="non-terminal residue" evidence="1">
    <location>
        <position position="38"/>
    </location>
</feature>
<protein>
    <recommendedName>
        <fullName evidence="3">Amino acid adenylation</fullName>
    </recommendedName>
</protein>
<evidence type="ECO:0000313" key="1">
    <source>
        <dbReference type="EMBL" id="EGH35835.1"/>
    </source>
</evidence>
<organism evidence="1 2">
    <name type="scientific">Pseudomonas syringae pv. japonica str. M301072</name>
    <dbReference type="NCBI Taxonomy" id="629262"/>
    <lineage>
        <taxon>Bacteria</taxon>
        <taxon>Pseudomonadati</taxon>
        <taxon>Pseudomonadota</taxon>
        <taxon>Gammaproteobacteria</taxon>
        <taxon>Pseudomonadales</taxon>
        <taxon>Pseudomonadaceae</taxon>
        <taxon>Pseudomonas</taxon>
        <taxon>Pseudomonas syringae</taxon>
    </lineage>
</organism>
<dbReference type="Proteomes" id="UP000004471">
    <property type="component" value="Unassembled WGS sequence"/>
</dbReference>
<sequence>AKHPPAESLQRTAGNPYLQYALFPFDSRELLHNFAQAL</sequence>
<evidence type="ECO:0000313" key="2">
    <source>
        <dbReference type="Proteomes" id="UP000004471"/>
    </source>
</evidence>
<name>F3G043_PSESX</name>
<dbReference type="EMBL" id="AEAH01004107">
    <property type="protein sequence ID" value="EGH35835.1"/>
    <property type="molecule type" value="Genomic_DNA"/>
</dbReference>
<accession>F3G043</accession>